<keyword evidence="3" id="KW-1185">Reference proteome</keyword>
<feature type="transmembrane region" description="Helical" evidence="1">
    <location>
        <begin position="414"/>
        <end position="434"/>
    </location>
</feature>
<evidence type="ECO:0000313" key="2">
    <source>
        <dbReference type="EMBL" id="CBK22306.2"/>
    </source>
</evidence>
<dbReference type="RefSeq" id="XP_012896354.1">
    <property type="nucleotide sequence ID" value="XM_013040900.1"/>
</dbReference>
<protein>
    <submittedName>
        <fullName evidence="2">Uncharacterized protein</fullName>
    </submittedName>
</protein>
<name>D8M2L7_BLAHO</name>
<feature type="transmembrane region" description="Helical" evidence="1">
    <location>
        <begin position="58"/>
        <end position="78"/>
    </location>
</feature>
<sequence length="592" mass="67344">MSTLSEHVGRLYLDGKNTFSSPWRLPERPPDSLFPLIFLPEYESFRDEVNKQLAYHAFWNWILLVLVCLVFPPIAFYVHYRLRRSRALAFENYIACGNHSFLRGPRAQALLESVKCGYDDKYSVAYIDLLYLETTSPPEGLTVGSPHLPLMLLLSGDGTVLNPYTIDLSDVLVISIPNCKDLQKFIDREFKLFLLDLNRLLRAVDPIQASQREDVIAVREQNKEIMNLFHANNHRYQSLLSAGVKLDLAIAWPNQPSFASSQSAVPGRFALMVSANSTSPVVVSRRRNLSLKKQPAQGIRERALYASYRKESMNKEVYSSSDSTFSLPISEKSSIREEALSKFDSDKALESSFSATSSKRASSQLYDTTNPCRAIYITQPFAENQYQIAKSFTNIAYRFFMRRPIAPRRMTTRLYIKFILILVSIIDLLCVLTLDINMYCTDFQRTSTCSPIAVVVSMLLFPFSIILAPLITFVTSITNFYKAACLSLFLQWMSVPAVLSMLFFVAWTPFVGRTVVLILFLLGLKFVEYRLLQCLIAILETREKIRMEKKEDHELRRAFSMSDGGTGRVPSSGSLGMVIRPKYLDPTVNSFD</sequence>
<dbReference type="PANTHER" id="PTHR31513:SF2">
    <property type="entry name" value="MRAZ"/>
    <property type="match status" value="1"/>
</dbReference>
<feature type="transmembrane region" description="Helical" evidence="1">
    <location>
        <begin position="489"/>
        <end position="510"/>
    </location>
</feature>
<dbReference type="Proteomes" id="UP000008312">
    <property type="component" value="Unassembled WGS sequence"/>
</dbReference>
<accession>D8M2L7</accession>
<dbReference type="EMBL" id="FN668649">
    <property type="protein sequence ID" value="CBK22306.2"/>
    <property type="molecule type" value="Genomic_DNA"/>
</dbReference>
<dbReference type="InParanoid" id="D8M2L7"/>
<keyword evidence="1" id="KW-1133">Transmembrane helix</keyword>
<evidence type="ECO:0000256" key="1">
    <source>
        <dbReference type="SAM" id="Phobius"/>
    </source>
</evidence>
<keyword evidence="1" id="KW-0812">Transmembrane</keyword>
<dbReference type="AlphaFoldDB" id="D8M2L7"/>
<feature type="transmembrane region" description="Helical" evidence="1">
    <location>
        <begin position="454"/>
        <end position="477"/>
    </location>
</feature>
<evidence type="ECO:0000313" key="3">
    <source>
        <dbReference type="Proteomes" id="UP000008312"/>
    </source>
</evidence>
<dbReference type="OMA" id="SAMQIAN"/>
<dbReference type="PANTHER" id="PTHR31513">
    <property type="entry name" value="EPHRIN TYPE-B RECEPTOR"/>
    <property type="match status" value="1"/>
</dbReference>
<reference evidence="2" key="1">
    <citation type="submission" date="2010-02" db="EMBL/GenBank/DDBJ databases">
        <title>Sequencing and annotation of the Blastocystis hominis genome.</title>
        <authorList>
            <person name="Wincker P."/>
        </authorList>
    </citation>
    <scope>NUCLEOTIDE SEQUENCE</scope>
    <source>
        <strain evidence="2">Singapore isolate B</strain>
    </source>
</reference>
<proteinExistence type="predicted"/>
<dbReference type="GeneID" id="24919531"/>
<feature type="transmembrane region" description="Helical" evidence="1">
    <location>
        <begin position="516"/>
        <end position="539"/>
    </location>
</feature>
<dbReference type="OrthoDB" id="122018at2759"/>
<gene>
    <name evidence="2" type="ORF">GSBLH_T00002354001</name>
</gene>
<keyword evidence="1" id="KW-0472">Membrane</keyword>
<organism evidence="2">
    <name type="scientific">Blastocystis hominis</name>
    <dbReference type="NCBI Taxonomy" id="12968"/>
    <lineage>
        <taxon>Eukaryota</taxon>
        <taxon>Sar</taxon>
        <taxon>Stramenopiles</taxon>
        <taxon>Bigyra</taxon>
        <taxon>Opalozoa</taxon>
        <taxon>Opalinata</taxon>
        <taxon>Blastocystidae</taxon>
        <taxon>Blastocystis</taxon>
    </lineage>
</organism>